<dbReference type="Proteomes" id="UP000223891">
    <property type="component" value="Segment"/>
</dbReference>
<reference evidence="2" key="1">
    <citation type="submission" date="2016-01" db="EMBL/GenBank/DDBJ databases">
        <title>Isolation and Characterization of Enterobacteria phage CBB.</title>
        <authorList>
            <person name="Buttimer C.T.H."/>
            <person name="Hendrix H."/>
            <person name="Alexandre H."/>
            <person name="O'Mahony J."/>
            <person name="Lavigne R."/>
            <person name="Coffey A."/>
        </authorList>
    </citation>
    <scope>NUCLEOTIDE SEQUENCE [LARGE SCALE GENOMIC DNA]</scope>
</reference>
<dbReference type="EMBL" id="KU574722">
    <property type="protein sequence ID" value="AMM44105.1"/>
    <property type="molecule type" value="Genomic_DNA"/>
</dbReference>
<proteinExistence type="predicted"/>
<sequence length="256" mass="29977">MIKLCIEDITLNQLEPKLLPFVQWKSLKVSDLEGVSDEIISKYIFQMARPVIKSMIKNKNIDFSHLTDDQWVDLVHEAYNDDYSLFDYFQLPYSALMKLLESDRNVNRYASAMAKTQKNMPVQEALRHASNSFLNHILLTNSNPALMDYMFSEEGIAQLKEKRHSQYLQYLTSEEAKKIGARNIKNRRISPELLRRAGACHNGVSYCSKMLKELNLEQITWDEAIHTIRNNPKLQKRSSLLDYMEWIYQRSSHLPE</sequence>
<protein>
    <submittedName>
        <fullName evidence="1">Uncharacterized protein</fullName>
    </submittedName>
</protein>
<gene>
    <name evidence="1" type="ORF">CBB_542</name>
</gene>
<evidence type="ECO:0000313" key="2">
    <source>
        <dbReference type="Proteomes" id="UP000223891"/>
    </source>
</evidence>
<name>A0A1L2CVQ7_9CAUD</name>
<organism evidence="1 2">
    <name type="scientific">Pectobacterium phage vB_PcaM_CBB</name>
    <dbReference type="NCBI Taxonomy" id="2772511"/>
    <lineage>
        <taxon>Viruses</taxon>
        <taxon>Duplodnaviria</taxon>
        <taxon>Heunggongvirae</taxon>
        <taxon>Uroviricota</taxon>
        <taxon>Caudoviricetes</taxon>
        <taxon>Mimasvirus</taxon>
        <taxon>Mimasvirus CBB</taxon>
    </lineage>
</organism>
<accession>A0A1L2CVQ7</accession>
<keyword evidence="2" id="KW-1185">Reference proteome</keyword>
<evidence type="ECO:0000313" key="1">
    <source>
        <dbReference type="EMBL" id="AMM44105.1"/>
    </source>
</evidence>